<gene>
    <name evidence="1" type="ORF">MENTE1834_LOCUS43450</name>
</gene>
<protein>
    <submittedName>
        <fullName evidence="1">Uncharacterized protein</fullName>
    </submittedName>
</protein>
<name>A0ACB1AV11_MELEN</name>
<proteinExistence type="predicted"/>
<evidence type="ECO:0000313" key="1">
    <source>
        <dbReference type="EMBL" id="CAK5106376.1"/>
    </source>
</evidence>
<keyword evidence="2" id="KW-1185">Reference proteome</keyword>
<accession>A0ACB1AV11</accession>
<comment type="caution">
    <text evidence="1">The sequence shown here is derived from an EMBL/GenBank/DDBJ whole genome shotgun (WGS) entry which is preliminary data.</text>
</comment>
<evidence type="ECO:0000313" key="2">
    <source>
        <dbReference type="Proteomes" id="UP001497535"/>
    </source>
</evidence>
<reference evidence="1" key="1">
    <citation type="submission" date="2023-11" db="EMBL/GenBank/DDBJ databases">
        <authorList>
            <person name="Poullet M."/>
        </authorList>
    </citation>
    <scope>NUCLEOTIDE SEQUENCE</scope>
    <source>
        <strain evidence="1">E1834</strain>
    </source>
</reference>
<sequence>MYEMVTVRYCLKQLSKCAFEDVVFNEIVFNPAMIKLLFDENKKFSLNIQNPILYATGYSFENIWKFSLNCVEISECLRIYFASISTEHFDIISNILTNEGKKLPKVNFRFNNPGQQFYLQLCDFIVQYITTSKDFTTMVPSITFMYSDPIKLKLSDRAENVETKRLGNKTITTYEIANIYNPKIRFLCCNQELFTESVFKIKIKTEKEQGWKYSDFVDSSYYNYLADYRRLGHGY</sequence>
<dbReference type="EMBL" id="CAVMJV010000122">
    <property type="protein sequence ID" value="CAK5106376.1"/>
    <property type="molecule type" value="Genomic_DNA"/>
</dbReference>
<organism evidence="1 2">
    <name type="scientific">Meloidogyne enterolobii</name>
    <name type="common">Root-knot nematode worm</name>
    <name type="synonym">Meloidogyne mayaguensis</name>
    <dbReference type="NCBI Taxonomy" id="390850"/>
    <lineage>
        <taxon>Eukaryota</taxon>
        <taxon>Metazoa</taxon>
        <taxon>Ecdysozoa</taxon>
        <taxon>Nematoda</taxon>
        <taxon>Chromadorea</taxon>
        <taxon>Rhabditida</taxon>
        <taxon>Tylenchina</taxon>
        <taxon>Tylenchomorpha</taxon>
        <taxon>Tylenchoidea</taxon>
        <taxon>Meloidogynidae</taxon>
        <taxon>Meloidogyninae</taxon>
        <taxon>Meloidogyne</taxon>
    </lineage>
</organism>
<dbReference type="Proteomes" id="UP001497535">
    <property type="component" value="Unassembled WGS sequence"/>
</dbReference>